<dbReference type="EMBL" id="PFAL01000018">
    <property type="protein sequence ID" value="PIR95473.1"/>
    <property type="molecule type" value="Genomic_DNA"/>
</dbReference>
<dbReference type="Proteomes" id="UP000229972">
    <property type="component" value="Unassembled WGS sequence"/>
</dbReference>
<gene>
    <name evidence="3" type="ORF">COT93_02045</name>
</gene>
<proteinExistence type="predicted"/>
<evidence type="ECO:0000256" key="2">
    <source>
        <dbReference type="SAM" id="MobiDB-lite"/>
    </source>
</evidence>
<evidence type="ECO:0000313" key="4">
    <source>
        <dbReference type="Proteomes" id="UP000229972"/>
    </source>
</evidence>
<dbReference type="Pfam" id="PF17253">
    <property type="entry name" value="DUF5320"/>
    <property type="match status" value="1"/>
</dbReference>
<accession>A0A2H0V8S9</accession>
<keyword evidence="1" id="KW-0175">Coiled coil</keyword>
<feature type="compositionally biased region" description="Gly residues" evidence="2">
    <location>
        <begin position="21"/>
        <end position="32"/>
    </location>
</feature>
<feature type="region of interest" description="Disordered" evidence="2">
    <location>
        <begin position="12"/>
        <end position="32"/>
    </location>
</feature>
<reference evidence="4" key="1">
    <citation type="submission" date="2017-09" db="EMBL/GenBank/DDBJ databases">
        <title>Depth-based differentiation of microbial function through sediment-hosted aquifers and enrichment of novel symbionts in the deep terrestrial subsurface.</title>
        <authorList>
            <person name="Probst A.J."/>
            <person name="Ladd B."/>
            <person name="Jarett J.K."/>
            <person name="Geller-Mcgrath D.E."/>
            <person name="Sieber C.M.K."/>
            <person name="Emerson J.B."/>
            <person name="Anantharaman K."/>
            <person name="Thomas B.C."/>
            <person name="Malmstrom R."/>
            <person name="Stieglmeier M."/>
            <person name="Klingl A."/>
            <person name="Woyke T."/>
            <person name="Ryan C.M."/>
            <person name="Banfield J.F."/>
        </authorList>
    </citation>
    <scope>NUCLEOTIDE SEQUENCE [LARGE SCALE GENOMIC DNA]</scope>
</reference>
<dbReference type="InterPro" id="IPR035205">
    <property type="entry name" value="DUF5320"/>
</dbReference>
<evidence type="ECO:0000256" key="1">
    <source>
        <dbReference type="SAM" id="Coils"/>
    </source>
</evidence>
<feature type="coiled-coil region" evidence="1">
    <location>
        <begin position="70"/>
        <end position="97"/>
    </location>
</feature>
<sequence>MSIINNLKYKHMPNLDETGPMGQGAGMGRRMGNCGTGQGMGFGSGMGRGQGCQTGYAFGSRRFISNKNEMASLEYREKALEEELAFIREEKSALKGQEK</sequence>
<protein>
    <recommendedName>
        <fullName evidence="5">Cytoplasmic protein</fullName>
    </recommendedName>
</protein>
<comment type="caution">
    <text evidence="3">The sequence shown here is derived from an EMBL/GenBank/DDBJ whole genome shotgun (WGS) entry which is preliminary data.</text>
</comment>
<name>A0A2H0V8S9_9BACT</name>
<organism evidence="3 4">
    <name type="scientific">Candidatus Falkowbacteria bacterium CG10_big_fil_rev_8_21_14_0_10_37_18</name>
    <dbReference type="NCBI Taxonomy" id="1974562"/>
    <lineage>
        <taxon>Bacteria</taxon>
        <taxon>Candidatus Falkowiibacteriota</taxon>
    </lineage>
</organism>
<dbReference type="AlphaFoldDB" id="A0A2H0V8S9"/>
<evidence type="ECO:0000313" key="3">
    <source>
        <dbReference type="EMBL" id="PIR95473.1"/>
    </source>
</evidence>
<evidence type="ECO:0008006" key="5">
    <source>
        <dbReference type="Google" id="ProtNLM"/>
    </source>
</evidence>